<name>A0A0F9TR40_9ZZZZ</name>
<sequence length="345" mass="37104">MTGTLAKSVLCRSESRDEPAGRAGFYYGGSEGEASVPIADGPSFFFDGSSMDGTRTQGCVGAVNNHSYPLFGRLAGTTPPPLTTRYSSRGANDVQGKTKGKDADEPEGGRRLLGHRADGVLGGHLSNIQGQETVAAHVQAEILSSRCSLGGHSRGVELTRLLSVDATVKGAPLLCGGGALFFSDGRNDGTKRTDAEVHSGILEDRDCSFLFGLRARSGSLFPEQQGRRLLSVHGDCSLHPEEAGHQYPEVSRLRRPPRSSMPVLPGMRYKTPPNCPKKGDTKKSNYAFWCCQQLSGFDMQQTPINRLAYLNTNTRPTRRASAQLTVDKAILGHPGAFVNQREARI</sequence>
<organism evidence="2">
    <name type="scientific">marine sediment metagenome</name>
    <dbReference type="NCBI Taxonomy" id="412755"/>
    <lineage>
        <taxon>unclassified sequences</taxon>
        <taxon>metagenomes</taxon>
        <taxon>ecological metagenomes</taxon>
    </lineage>
</organism>
<dbReference type="EMBL" id="LAZR01000183">
    <property type="protein sequence ID" value="KKN83530.1"/>
    <property type="molecule type" value="Genomic_DNA"/>
</dbReference>
<accession>A0A0F9TR40</accession>
<feature type="region of interest" description="Disordered" evidence="1">
    <location>
        <begin position="246"/>
        <end position="278"/>
    </location>
</feature>
<dbReference type="AlphaFoldDB" id="A0A0F9TR40"/>
<feature type="region of interest" description="Disordered" evidence="1">
    <location>
        <begin position="78"/>
        <end position="108"/>
    </location>
</feature>
<protein>
    <submittedName>
        <fullName evidence="2">Uncharacterized protein</fullName>
    </submittedName>
</protein>
<comment type="caution">
    <text evidence="2">The sequence shown here is derived from an EMBL/GenBank/DDBJ whole genome shotgun (WGS) entry which is preliminary data.</text>
</comment>
<feature type="compositionally biased region" description="Basic and acidic residues" evidence="1">
    <location>
        <begin position="99"/>
        <end position="108"/>
    </location>
</feature>
<reference evidence="2" key="1">
    <citation type="journal article" date="2015" name="Nature">
        <title>Complex archaea that bridge the gap between prokaryotes and eukaryotes.</title>
        <authorList>
            <person name="Spang A."/>
            <person name="Saw J.H."/>
            <person name="Jorgensen S.L."/>
            <person name="Zaremba-Niedzwiedzka K."/>
            <person name="Martijn J."/>
            <person name="Lind A.E."/>
            <person name="van Eijk R."/>
            <person name="Schleper C."/>
            <person name="Guy L."/>
            <person name="Ettema T.J."/>
        </authorList>
    </citation>
    <scope>NUCLEOTIDE SEQUENCE</scope>
</reference>
<proteinExistence type="predicted"/>
<evidence type="ECO:0000256" key="1">
    <source>
        <dbReference type="SAM" id="MobiDB-lite"/>
    </source>
</evidence>
<gene>
    <name evidence="2" type="ORF">LCGC14_0297690</name>
</gene>
<evidence type="ECO:0000313" key="2">
    <source>
        <dbReference type="EMBL" id="KKN83530.1"/>
    </source>
</evidence>